<proteinExistence type="predicted"/>
<dbReference type="EMBL" id="JACAGC010000010">
    <property type="protein sequence ID" value="KAF6339738.1"/>
    <property type="molecule type" value="Genomic_DNA"/>
</dbReference>
<evidence type="ECO:0000256" key="1">
    <source>
        <dbReference type="SAM" id="MobiDB-lite"/>
    </source>
</evidence>
<name>A0A7J7WR35_RHIFE</name>
<organism evidence="2 3">
    <name type="scientific">Rhinolophus ferrumequinum</name>
    <name type="common">Greater horseshoe bat</name>
    <dbReference type="NCBI Taxonomy" id="59479"/>
    <lineage>
        <taxon>Eukaryota</taxon>
        <taxon>Metazoa</taxon>
        <taxon>Chordata</taxon>
        <taxon>Craniata</taxon>
        <taxon>Vertebrata</taxon>
        <taxon>Euteleostomi</taxon>
        <taxon>Mammalia</taxon>
        <taxon>Eutheria</taxon>
        <taxon>Laurasiatheria</taxon>
        <taxon>Chiroptera</taxon>
        <taxon>Yinpterochiroptera</taxon>
        <taxon>Rhinolophoidea</taxon>
        <taxon>Rhinolophidae</taxon>
        <taxon>Rhinolophinae</taxon>
        <taxon>Rhinolophus</taxon>
    </lineage>
</organism>
<protein>
    <submittedName>
        <fullName evidence="2">Uncharacterized protein</fullName>
    </submittedName>
</protein>
<feature type="region of interest" description="Disordered" evidence="1">
    <location>
        <begin position="45"/>
        <end position="72"/>
    </location>
</feature>
<reference evidence="2 3" key="1">
    <citation type="journal article" date="2020" name="Nature">
        <title>Six reference-quality genomes reveal evolution of bat adaptations.</title>
        <authorList>
            <person name="Jebb D."/>
            <person name="Huang Z."/>
            <person name="Pippel M."/>
            <person name="Hughes G.M."/>
            <person name="Lavrichenko K."/>
            <person name="Devanna P."/>
            <person name="Winkler S."/>
            <person name="Jermiin L.S."/>
            <person name="Skirmuntt E.C."/>
            <person name="Katzourakis A."/>
            <person name="Burkitt-Gray L."/>
            <person name="Ray D.A."/>
            <person name="Sullivan K.A.M."/>
            <person name="Roscito J.G."/>
            <person name="Kirilenko B.M."/>
            <person name="Davalos L.M."/>
            <person name="Corthals A.P."/>
            <person name="Power M.L."/>
            <person name="Jones G."/>
            <person name="Ransome R.D."/>
            <person name="Dechmann D.K.N."/>
            <person name="Locatelli A.G."/>
            <person name="Puechmaille S.J."/>
            <person name="Fedrigo O."/>
            <person name="Jarvis E.D."/>
            <person name="Hiller M."/>
            <person name="Vernes S.C."/>
            <person name="Myers E.W."/>
            <person name="Teeling E.C."/>
        </authorList>
    </citation>
    <scope>NUCLEOTIDE SEQUENCE [LARGE SCALE GENOMIC DNA]</scope>
    <source>
        <strain evidence="2">MRhiFer1</strain>
        <tissue evidence="2">Lung</tissue>
    </source>
</reference>
<comment type="caution">
    <text evidence="2">The sequence shown here is derived from an EMBL/GenBank/DDBJ whole genome shotgun (WGS) entry which is preliminary data.</text>
</comment>
<sequence>MSPSPLSVNHLLCEMGAGGEAAPVACPTCVSINCTAQDGGQCPAADRPWEPHMGAGEEGVPSGGSGSELGVGQADEGSLGFYSTRISISTAIHNMRTDVTTKHDQQTGGTWERRLRKEDGPGWTWARRHGHILFKHTQMPLAQCQGQRGPTWEAGVQTAEPEGKSCRIESIWEGSLPAAS</sequence>
<evidence type="ECO:0000313" key="3">
    <source>
        <dbReference type="Proteomes" id="UP000585614"/>
    </source>
</evidence>
<accession>A0A7J7WR35</accession>
<gene>
    <name evidence="2" type="ORF">mRhiFer1_008017</name>
</gene>
<evidence type="ECO:0000313" key="2">
    <source>
        <dbReference type="EMBL" id="KAF6339738.1"/>
    </source>
</evidence>
<dbReference type="AlphaFoldDB" id="A0A7J7WR35"/>
<dbReference type="Proteomes" id="UP000585614">
    <property type="component" value="Unassembled WGS sequence"/>
</dbReference>